<dbReference type="AlphaFoldDB" id="A0A5B6WHB9"/>
<dbReference type="Proteomes" id="UP000325315">
    <property type="component" value="Unassembled WGS sequence"/>
</dbReference>
<sequence>MTSTLCSFRNNGMLSEEQSITRLRGFLRVIANWFKIIFPNIIGQEQVGFNKGRNIVDNVIITQEVLHSMRSKGTVEWMAVKIDLEKAYDRINGTFKADLKHSKLLKNFLGSFCEYSGHKEGLVGKITNLVGLSMILAII</sequence>
<proteinExistence type="predicted"/>
<keyword evidence="2" id="KW-1185">Reference proteome</keyword>
<gene>
    <name evidence="1" type="ORF">EPI10_021110</name>
</gene>
<dbReference type="EMBL" id="SMMG02000003">
    <property type="protein sequence ID" value="KAA3480694.1"/>
    <property type="molecule type" value="Genomic_DNA"/>
</dbReference>
<accession>A0A5B6WHB9</accession>
<evidence type="ECO:0000313" key="1">
    <source>
        <dbReference type="EMBL" id="KAA3480694.1"/>
    </source>
</evidence>
<name>A0A5B6WHB9_9ROSI</name>
<dbReference type="OrthoDB" id="1002228at2759"/>
<evidence type="ECO:0000313" key="2">
    <source>
        <dbReference type="Proteomes" id="UP000325315"/>
    </source>
</evidence>
<organism evidence="1 2">
    <name type="scientific">Gossypium australe</name>
    <dbReference type="NCBI Taxonomy" id="47621"/>
    <lineage>
        <taxon>Eukaryota</taxon>
        <taxon>Viridiplantae</taxon>
        <taxon>Streptophyta</taxon>
        <taxon>Embryophyta</taxon>
        <taxon>Tracheophyta</taxon>
        <taxon>Spermatophyta</taxon>
        <taxon>Magnoliopsida</taxon>
        <taxon>eudicotyledons</taxon>
        <taxon>Gunneridae</taxon>
        <taxon>Pentapetalae</taxon>
        <taxon>rosids</taxon>
        <taxon>malvids</taxon>
        <taxon>Malvales</taxon>
        <taxon>Malvaceae</taxon>
        <taxon>Malvoideae</taxon>
        <taxon>Gossypium</taxon>
    </lineage>
</organism>
<protein>
    <submittedName>
        <fullName evidence="1">Retrovirus-related Pol polyprotein LINE-1</fullName>
    </submittedName>
</protein>
<reference evidence="2" key="1">
    <citation type="journal article" date="2019" name="Plant Biotechnol. J.">
        <title>Genome sequencing of the Australian wild diploid species Gossypium australe highlights disease resistance and delayed gland morphogenesis.</title>
        <authorList>
            <person name="Cai Y."/>
            <person name="Cai X."/>
            <person name="Wang Q."/>
            <person name="Wang P."/>
            <person name="Zhang Y."/>
            <person name="Cai C."/>
            <person name="Xu Y."/>
            <person name="Wang K."/>
            <person name="Zhou Z."/>
            <person name="Wang C."/>
            <person name="Geng S."/>
            <person name="Li B."/>
            <person name="Dong Q."/>
            <person name="Hou Y."/>
            <person name="Wang H."/>
            <person name="Ai P."/>
            <person name="Liu Z."/>
            <person name="Yi F."/>
            <person name="Sun M."/>
            <person name="An G."/>
            <person name="Cheng J."/>
            <person name="Zhang Y."/>
            <person name="Shi Q."/>
            <person name="Xie Y."/>
            <person name="Shi X."/>
            <person name="Chang Y."/>
            <person name="Huang F."/>
            <person name="Chen Y."/>
            <person name="Hong S."/>
            <person name="Mi L."/>
            <person name="Sun Q."/>
            <person name="Zhang L."/>
            <person name="Zhou B."/>
            <person name="Peng R."/>
            <person name="Zhang X."/>
            <person name="Liu F."/>
        </authorList>
    </citation>
    <scope>NUCLEOTIDE SEQUENCE [LARGE SCALE GENOMIC DNA]</scope>
    <source>
        <strain evidence="2">cv. PA1801</strain>
    </source>
</reference>
<comment type="caution">
    <text evidence="1">The sequence shown here is derived from an EMBL/GenBank/DDBJ whole genome shotgun (WGS) entry which is preliminary data.</text>
</comment>